<dbReference type="PROSITE" id="PS50902">
    <property type="entry name" value="FLAVODOXIN_LIKE"/>
    <property type="match status" value="1"/>
</dbReference>
<dbReference type="InterPro" id="IPR001094">
    <property type="entry name" value="Flavdoxin-like"/>
</dbReference>
<proteinExistence type="predicted"/>
<dbReference type="EMBL" id="CAUOFW020010235">
    <property type="protein sequence ID" value="CAK9187991.1"/>
    <property type="molecule type" value="Genomic_DNA"/>
</dbReference>
<evidence type="ECO:0000259" key="2">
    <source>
        <dbReference type="PROSITE" id="PS50902"/>
    </source>
</evidence>
<dbReference type="InterPro" id="IPR029039">
    <property type="entry name" value="Flavoprotein-like_sf"/>
</dbReference>
<evidence type="ECO:0000256" key="1">
    <source>
        <dbReference type="ARBA" id="ARBA00022630"/>
    </source>
</evidence>
<dbReference type="InterPro" id="IPR008254">
    <property type="entry name" value="Flavodoxin/NO_synth"/>
</dbReference>
<dbReference type="PANTHER" id="PTHR19384:SF10">
    <property type="entry name" value="NADPH-DEPENDENT DIFLAVIN OXIDOREDUCTASE 1"/>
    <property type="match status" value="1"/>
</dbReference>
<comment type="caution">
    <text evidence="3">The sequence shown here is derived from an EMBL/GenBank/DDBJ whole genome shotgun (WGS) entry which is preliminary data.</text>
</comment>
<dbReference type="AlphaFoldDB" id="A0ABC8V3S8"/>
<dbReference type="PRINTS" id="PR00369">
    <property type="entry name" value="FLAVODOXIN"/>
</dbReference>
<keyword evidence="1" id="KW-0285">Flavoprotein</keyword>
<feature type="domain" description="Flavodoxin-like" evidence="2">
    <location>
        <begin position="10"/>
        <end position="134"/>
    </location>
</feature>
<gene>
    <name evidence="3" type="ORF">ILEXP_LOCUS58605</name>
</gene>
<protein>
    <recommendedName>
        <fullName evidence="2">Flavodoxin-like domain-containing protein</fullName>
    </recommendedName>
</protein>
<dbReference type="Gene3D" id="3.40.50.360">
    <property type="match status" value="1"/>
</dbReference>
<accession>A0ABC8V3S8</accession>
<sequence length="134" mass="14945">MGKMEEQPKLLILYASQTGNAMDAAERLGREAERRGCSVTVLSVDQFDAGLLPPLKIVIFVVSTTGQGDSPDSMKVFWRFLLQRNLSQQWLKQVQYAVFGLGDSGYQKYNVIISRALFTLGNYGAYAINIIPIH</sequence>
<reference evidence="3 4" key="1">
    <citation type="submission" date="2024-02" db="EMBL/GenBank/DDBJ databases">
        <authorList>
            <person name="Vignale AGUSTIN F."/>
            <person name="Sosa J E."/>
            <person name="Modenutti C."/>
        </authorList>
    </citation>
    <scope>NUCLEOTIDE SEQUENCE [LARGE SCALE GENOMIC DNA]</scope>
</reference>
<name>A0ABC8V3S8_9AQUA</name>
<dbReference type="PANTHER" id="PTHR19384">
    <property type="entry name" value="NITRIC OXIDE SYNTHASE-RELATED"/>
    <property type="match status" value="1"/>
</dbReference>
<dbReference type="SUPFAM" id="SSF52218">
    <property type="entry name" value="Flavoproteins"/>
    <property type="match status" value="1"/>
</dbReference>
<evidence type="ECO:0000313" key="4">
    <source>
        <dbReference type="Proteomes" id="UP001642360"/>
    </source>
</evidence>
<dbReference type="Proteomes" id="UP001642360">
    <property type="component" value="Unassembled WGS sequence"/>
</dbReference>
<evidence type="ECO:0000313" key="3">
    <source>
        <dbReference type="EMBL" id="CAK9187991.1"/>
    </source>
</evidence>
<dbReference type="Pfam" id="PF00258">
    <property type="entry name" value="Flavodoxin_1"/>
    <property type="match status" value="1"/>
</dbReference>
<keyword evidence="4" id="KW-1185">Reference proteome</keyword>
<organism evidence="3 4">
    <name type="scientific">Ilex paraguariensis</name>
    <name type="common">yerba mate</name>
    <dbReference type="NCBI Taxonomy" id="185542"/>
    <lineage>
        <taxon>Eukaryota</taxon>
        <taxon>Viridiplantae</taxon>
        <taxon>Streptophyta</taxon>
        <taxon>Embryophyta</taxon>
        <taxon>Tracheophyta</taxon>
        <taxon>Spermatophyta</taxon>
        <taxon>Magnoliopsida</taxon>
        <taxon>eudicotyledons</taxon>
        <taxon>Gunneridae</taxon>
        <taxon>Pentapetalae</taxon>
        <taxon>asterids</taxon>
        <taxon>campanulids</taxon>
        <taxon>Aquifoliales</taxon>
        <taxon>Aquifoliaceae</taxon>
        <taxon>Ilex</taxon>
    </lineage>
</organism>